<gene>
    <name evidence="1" type="ORF">Fmac_014767</name>
</gene>
<accession>A0ABD1MCP9</accession>
<dbReference type="AlphaFoldDB" id="A0ABD1MCP9"/>
<dbReference type="Proteomes" id="UP001603857">
    <property type="component" value="Unassembled WGS sequence"/>
</dbReference>
<comment type="caution">
    <text evidence="1">The sequence shown here is derived from an EMBL/GenBank/DDBJ whole genome shotgun (WGS) entry which is preliminary data.</text>
</comment>
<dbReference type="EMBL" id="JBGMDY010000005">
    <property type="protein sequence ID" value="KAL2333554.1"/>
    <property type="molecule type" value="Genomic_DNA"/>
</dbReference>
<reference evidence="1 2" key="1">
    <citation type="submission" date="2024-08" db="EMBL/GenBank/DDBJ databases">
        <title>Insights into the chromosomal genome structure of Flemingia macrophylla.</title>
        <authorList>
            <person name="Ding Y."/>
            <person name="Zhao Y."/>
            <person name="Bi W."/>
            <person name="Wu M."/>
            <person name="Zhao G."/>
            <person name="Gong Y."/>
            <person name="Li W."/>
            <person name="Zhang P."/>
        </authorList>
    </citation>
    <scope>NUCLEOTIDE SEQUENCE [LARGE SCALE GENOMIC DNA]</scope>
    <source>
        <strain evidence="1">DYQJB</strain>
        <tissue evidence="1">Leaf</tissue>
    </source>
</reference>
<proteinExistence type="predicted"/>
<organism evidence="1 2">
    <name type="scientific">Flemingia macrophylla</name>
    <dbReference type="NCBI Taxonomy" id="520843"/>
    <lineage>
        <taxon>Eukaryota</taxon>
        <taxon>Viridiplantae</taxon>
        <taxon>Streptophyta</taxon>
        <taxon>Embryophyta</taxon>
        <taxon>Tracheophyta</taxon>
        <taxon>Spermatophyta</taxon>
        <taxon>Magnoliopsida</taxon>
        <taxon>eudicotyledons</taxon>
        <taxon>Gunneridae</taxon>
        <taxon>Pentapetalae</taxon>
        <taxon>rosids</taxon>
        <taxon>fabids</taxon>
        <taxon>Fabales</taxon>
        <taxon>Fabaceae</taxon>
        <taxon>Papilionoideae</taxon>
        <taxon>50 kb inversion clade</taxon>
        <taxon>NPAAA clade</taxon>
        <taxon>indigoferoid/millettioid clade</taxon>
        <taxon>Phaseoleae</taxon>
        <taxon>Flemingia</taxon>
    </lineage>
</organism>
<sequence length="61" mass="7343">MIREDCERVSKKILPPLLDSRSDGMKFTHICQRTHEFWTKWLTVECYRMSLLHKDCPHGHT</sequence>
<evidence type="ECO:0000313" key="2">
    <source>
        <dbReference type="Proteomes" id="UP001603857"/>
    </source>
</evidence>
<evidence type="ECO:0000313" key="1">
    <source>
        <dbReference type="EMBL" id="KAL2333554.1"/>
    </source>
</evidence>
<protein>
    <submittedName>
        <fullName evidence="1">Uncharacterized protein</fullName>
    </submittedName>
</protein>
<keyword evidence="2" id="KW-1185">Reference proteome</keyword>
<name>A0ABD1MCP9_9FABA</name>